<feature type="repeat" description="TPR" evidence="1">
    <location>
        <begin position="1513"/>
        <end position="1546"/>
    </location>
</feature>
<keyword evidence="1" id="KW-0802">TPR repeat</keyword>
<dbReference type="GO" id="GO:0006396">
    <property type="term" value="P:RNA processing"/>
    <property type="evidence" value="ECO:0007669"/>
    <property type="project" value="InterPro"/>
</dbReference>
<keyword evidence="2" id="KW-0812">Transmembrane</keyword>
<evidence type="ECO:0000256" key="2">
    <source>
        <dbReference type="SAM" id="Phobius"/>
    </source>
</evidence>
<proteinExistence type="predicted"/>
<dbReference type="Gene3D" id="1.25.40.10">
    <property type="entry name" value="Tetratricopeptide repeat domain"/>
    <property type="match status" value="6"/>
</dbReference>
<organism evidence="3 4">
    <name type="scientific">Limihaloglobus sulfuriphilus</name>
    <dbReference type="NCBI Taxonomy" id="1851148"/>
    <lineage>
        <taxon>Bacteria</taxon>
        <taxon>Pseudomonadati</taxon>
        <taxon>Planctomycetota</taxon>
        <taxon>Phycisphaerae</taxon>
        <taxon>Sedimentisphaerales</taxon>
        <taxon>Sedimentisphaeraceae</taxon>
        <taxon>Limihaloglobus</taxon>
    </lineage>
</organism>
<evidence type="ECO:0000313" key="4">
    <source>
        <dbReference type="Proteomes" id="UP000188181"/>
    </source>
</evidence>
<dbReference type="KEGG" id="pbas:SMSP2_02294"/>
<reference evidence="4" key="1">
    <citation type="submission" date="2017-02" db="EMBL/GenBank/DDBJ databases">
        <title>Comparative genomics and description of representatives of a novel lineage of planctomycetes thriving in anoxic sediments.</title>
        <authorList>
            <person name="Spring S."/>
            <person name="Bunk B."/>
            <person name="Sproer C."/>
        </authorList>
    </citation>
    <scope>NUCLEOTIDE SEQUENCE [LARGE SCALE GENOMIC DNA]</scope>
    <source>
        <strain evidence="4">SM-Chi-D1</strain>
    </source>
</reference>
<evidence type="ECO:0000313" key="3">
    <source>
        <dbReference type="EMBL" id="AQQ71915.1"/>
    </source>
</evidence>
<feature type="transmembrane region" description="Helical" evidence="2">
    <location>
        <begin position="12"/>
        <end position="33"/>
    </location>
</feature>
<dbReference type="InterPro" id="IPR003107">
    <property type="entry name" value="HAT"/>
</dbReference>
<evidence type="ECO:0000256" key="1">
    <source>
        <dbReference type="PROSITE-ProRule" id="PRU00339"/>
    </source>
</evidence>
<protein>
    <submittedName>
        <fullName evidence="3">Tetratricopeptide repeat protein</fullName>
    </submittedName>
</protein>
<dbReference type="SUPFAM" id="SSF48452">
    <property type="entry name" value="TPR-like"/>
    <property type="match status" value="5"/>
</dbReference>
<dbReference type="Proteomes" id="UP000188181">
    <property type="component" value="Chromosome"/>
</dbReference>
<accession>A0A1Q2MGT6</accession>
<gene>
    <name evidence="3" type="ORF">SMSP2_02294</name>
</gene>
<dbReference type="PANTHER" id="PTHR12558:SF13">
    <property type="entry name" value="CELL DIVISION CYCLE PROTEIN 27 HOMOLOG"/>
    <property type="match status" value="1"/>
</dbReference>
<dbReference type="EMBL" id="CP019646">
    <property type="protein sequence ID" value="AQQ71915.1"/>
    <property type="molecule type" value="Genomic_DNA"/>
</dbReference>
<keyword evidence="2" id="KW-1133">Transmembrane helix</keyword>
<dbReference type="Pfam" id="PF13432">
    <property type="entry name" value="TPR_16"/>
    <property type="match status" value="1"/>
</dbReference>
<name>A0A1Q2MGT6_9BACT</name>
<dbReference type="InterPro" id="IPR011990">
    <property type="entry name" value="TPR-like_helical_dom_sf"/>
</dbReference>
<keyword evidence="2" id="KW-0472">Membrane</keyword>
<dbReference type="InterPro" id="IPR019734">
    <property type="entry name" value="TPR_rpt"/>
</dbReference>
<sequence>MAKKSKKKLNIRVALIGIAVLGVIVMAGGMLYLRMTRNPEKHYERAVAAMESQDYDVARDAYGKAYAYSKSKEKKIELLYTMADLALLDVPADAQSGTEAKEADWPRAIQCWKNITVLDPSDIESRRKLLDFYYTMADFGQESLWKQVGDTSKEIIDTQEKNNQPISPSVEKKRAWSLIRQVQTGDVPDRELYLEEARGRLEKLIESNPEDMDLYKYMANLEIEQGKLDEASGKLNALANSRQAALDVLDAAIEAYPENVQAYINRLDMKFSLIQGNIEGYKRLSAEYDDLVEKFPQSPEAHFNTAFYYQLDLRTIDKAKDHIDKAMSLSPDNVEYIKQATFIYYKKSRLDKDPELLEEAIRLAIKGLGLPESQDVVGPYEARNRTNKYTFSSYLSKYYIEIAVEAREQDDEQKAARYLELAQKYINNIEQILPVADNPVNIKWRGFVELAKGNRDEAIRNLYDAYQKTSVTENPDVDVAYALARLFIDTQYVGATSQFLSEAIKAHVVQNGKPDAVLDYAQVLIRLGAPGDVLSVLEDYEGVFGSGHEKFNRIKIQACIAGGFFEDAAKILDSADFDKVTAKRYELALISAQVNALVKQAQIDEEGAIDDETLRKSLERVDQILVDILREGEDVDLNVVTALVNYYFRNDMDKARTLLNTYLEYNPESIDALVMLGRSELDNPINPTPEELEDVFAQSVEKIDGDIDKAMAWAQYYQSRGMDQEVIDVLMPFLDDAGERKGAIAGIIFDTATKMDNLELAQQMTDLARQENFDRAGGDFFAAQLALKKKDYNDALRRIDSVLAKRPIFPVAYVTRSLAKSALEDYQGSVEDAQTAYRQNPLNTEAARHLALVLVQRNDRLGQIVTQNQKEEAERALVNAIRLNPNNTQLQGLYAHIAFEDKPFEAFNIRKKLYEADPSAQNAETVADMAVLIARQETDSQTVSSMLEYAEKVYKDAVDRYPDNVGLLDKYAQLLQTTGRSNEAEEILGGNEKIMWKVYLRQEKFTQAKEILDKLYAIDPTNPEILEGLINVAKHENNQADVIKYTDEIIAVNKNQDTRLMQIQAFLDIGMLDEAETKLNAYKQEYPDEQRGRLLEVLMLLRRGDFNSAFSAISMAVDTNRDNPLAWRIKAQIETLMGDYNQAVSSLVRSKTLNADVRASVELARAYARADRVSQAINELRSLIQASSVPDSVYMVLEELYVKQGSDSELMNYYREMIEKFPESNFWSNRLAQSLLRTGKPQQALEIYKANWQDSEEKDVTAFQGYLNSLIGLEDYNAVIELTDKYADGPLASICNAYSAEAKFKSGNEAAAFEDYADAVESAAGDENITNQLISMIARVASKDGLERFYKQYIENSEAFAQNVFKYNYLRVNGRLKDSVEALDKCIELAAGNEAAVVNLKATKASTIQMLMREEHSQEYFDEAVEIYEELLDRTPNNASLLNNYAYLLAGNESTREKSLEIAKKAYALAPTVGTILDTYGYALLKNGQNRKALQMFIQAIQMVEADTTNVSPELYEHLGEANAALEQNEEAIAAYQRALDLGRNYYNESQREAIEQTLRKLNNP</sequence>
<dbReference type="PANTHER" id="PTHR12558">
    <property type="entry name" value="CELL DIVISION CYCLE 16,23,27"/>
    <property type="match status" value="1"/>
</dbReference>
<dbReference type="SMART" id="SM00028">
    <property type="entry name" value="TPR"/>
    <property type="match status" value="9"/>
</dbReference>
<dbReference type="RefSeq" id="WP_146684132.1">
    <property type="nucleotide sequence ID" value="NZ_CP019646.1"/>
</dbReference>
<keyword evidence="4" id="KW-1185">Reference proteome</keyword>
<dbReference type="PROSITE" id="PS50005">
    <property type="entry name" value="TPR"/>
    <property type="match status" value="1"/>
</dbReference>
<dbReference type="SMART" id="SM00386">
    <property type="entry name" value="HAT"/>
    <property type="match status" value="4"/>
</dbReference>
<dbReference type="OrthoDB" id="239743at2"/>
<dbReference type="STRING" id="1851148.SMSP2_02294"/>